<dbReference type="EMBL" id="BTCM01000006">
    <property type="protein sequence ID" value="GMK58854.1"/>
    <property type="molecule type" value="Genomic_DNA"/>
</dbReference>
<comment type="caution">
    <text evidence="2">The sequence shown here is derived from an EMBL/GenBank/DDBJ whole genome shotgun (WGS) entry which is preliminary data.</text>
</comment>
<gene>
    <name evidence="2" type="ORF">CspeluHIS016_0602960</name>
</gene>
<dbReference type="Gene3D" id="3.40.50.300">
    <property type="entry name" value="P-loop containing nucleotide triphosphate hydrolases"/>
    <property type="match status" value="2"/>
</dbReference>
<reference evidence="2" key="1">
    <citation type="journal article" date="2023" name="BMC Genomics">
        <title>Chromosome-level genome assemblies of Cutaneotrichosporon spp. (Trichosporonales, Basidiomycota) reveal imbalanced evolution between nucleotide sequences and chromosome synteny.</title>
        <authorList>
            <person name="Kobayashi Y."/>
            <person name="Kayamori A."/>
            <person name="Aoki K."/>
            <person name="Shiwa Y."/>
            <person name="Matsutani M."/>
            <person name="Fujita N."/>
            <person name="Sugita T."/>
            <person name="Iwasaki W."/>
            <person name="Tanaka N."/>
            <person name="Takashima M."/>
        </authorList>
    </citation>
    <scope>NUCLEOTIDE SEQUENCE</scope>
    <source>
        <strain evidence="2">HIS016</strain>
    </source>
</reference>
<evidence type="ECO:0000313" key="3">
    <source>
        <dbReference type="Proteomes" id="UP001222932"/>
    </source>
</evidence>
<dbReference type="Pfam" id="PF00485">
    <property type="entry name" value="PRK"/>
    <property type="match status" value="1"/>
</dbReference>
<dbReference type="InterPro" id="IPR006083">
    <property type="entry name" value="PRK/URK"/>
</dbReference>
<evidence type="ECO:0000259" key="1">
    <source>
        <dbReference type="Pfam" id="PF00485"/>
    </source>
</evidence>
<reference evidence="2" key="2">
    <citation type="submission" date="2023-06" db="EMBL/GenBank/DDBJ databases">
        <authorList>
            <person name="Kobayashi Y."/>
            <person name="Kayamori A."/>
            <person name="Aoki K."/>
            <person name="Shiwa Y."/>
            <person name="Fujita N."/>
            <person name="Sugita T."/>
            <person name="Iwasaki W."/>
            <person name="Tanaka N."/>
            <person name="Takashima M."/>
        </authorList>
    </citation>
    <scope>NUCLEOTIDE SEQUENCE</scope>
    <source>
        <strain evidence="2">HIS016</strain>
    </source>
</reference>
<protein>
    <recommendedName>
        <fullName evidence="1">Phosphoribulokinase/uridine kinase domain-containing protein</fullName>
    </recommendedName>
</protein>
<name>A0AAD3YEC1_9TREE</name>
<dbReference type="GO" id="GO:0005524">
    <property type="term" value="F:ATP binding"/>
    <property type="evidence" value="ECO:0007669"/>
    <property type="project" value="InterPro"/>
</dbReference>
<dbReference type="InterPro" id="IPR027417">
    <property type="entry name" value="P-loop_NTPase"/>
</dbReference>
<dbReference type="GO" id="GO:0016301">
    <property type="term" value="F:kinase activity"/>
    <property type="evidence" value="ECO:0007669"/>
    <property type="project" value="InterPro"/>
</dbReference>
<feature type="domain" description="Phosphoribulokinase/uridine kinase" evidence="1">
    <location>
        <begin position="26"/>
        <end position="176"/>
    </location>
</feature>
<proteinExistence type="predicted"/>
<dbReference type="Proteomes" id="UP001222932">
    <property type="component" value="Unassembled WGS sequence"/>
</dbReference>
<dbReference type="AlphaFoldDB" id="A0AAD3YEC1"/>
<organism evidence="2 3">
    <name type="scientific">Cutaneotrichosporon spelunceum</name>
    <dbReference type="NCBI Taxonomy" id="1672016"/>
    <lineage>
        <taxon>Eukaryota</taxon>
        <taxon>Fungi</taxon>
        <taxon>Dikarya</taxon>
        <taxon>Basidiomycota</taxon>
        <taxon>Agaricomycotina</taxon>
        <taxon>Tremellomycetes</taxon>
        <taxon>Trichosporonales</taxon>
        <taxon>Trichosporonaceae</taxon>
        <taxon>Cutaneotrichosporon</taxon>
    </lineage>
</organism>
<sequence>MFTLDVNTLALRIINAAAHSPERRFVVAIGGIPGSGKSTIAYPLVDRINALAGADVAIGLGTDGWHYSQAQLRAMKDPEMLFRRRGAHFTFDGQGYEAFMRRIDEPEVQFPSFSHRDKDPVADGGWIRPQHRIVVVEGLHALLDIPPWSTAAQRYDEKVWVDTPTDVAGERIIRRHLSDGVEATVEAATRRAEGSDLLNARTLLEHLITPTVIVQDTIAPLRALAPVEASKVVAATNAVTASKAVVA</sequence>
<accession>A0AAD3YEC1</accession>
<dbReference type="SUPFAM" id="SSF52540">
    <property type="entry name" value="P-loop containing nucleoside triphosphate hydrolases"/>
    <property type="match status" value="1"/>
</dbReference>
<keyword evidence="3" id="KW-1185">Reference proteome</keyword>
<evidence type="ECO:0000313" key="2">
    <source>
        <dbReference type="EMBL" id="GMK58854.1"/>
    </source>
</evidence>